<organism evidence="2 3">
    <name type="scientific">Roseibium aggregatum</name>
    <dbReference type="NCBI Taxonomy" id="187304"/>
    <lineage>
        <taxon>Bacteria</taxon>
        <taxon>Pseudomonadati</taxon>
        <taxon>Pseudomonadota</taxon>
        <taxon>Alphaproteobacteria</taxon>
        <taxon>Hyphomicrobiales</taxon>
        <taxon>Stappiaceae</taxon>
        <taxon>Roseibium</taxon>
    </lineage>
</organism>
<name>A0A926S987_9HYPH</name>
<keyword evidence="1" id="KW-1133">Transmembrane helix</keyword>
<sequence>MTDLAYYVGVAVLQALLYCMPIVIFICVVMYFYYQRRPYKKIPARKPFIAFLPKYRVEGIEADNVKANLDKLGFKKIEDGTYVRGKIFGEFSIKYIKLKVILSDNYFQIGAGGSPIAFDTGDLWKLANSIAGRDE</sequence>
<protein>
    <submittedName>
        <fullName evidence="2">Uncharacterized protein</fullName>
    </submittedName>
</protein>
<dbReference type="Proteomes" id="UP000598467">
    <property type="component" value="Unassembled WGS sequence"/>
</dbReference>
<keyword evidence="1" id="KW-0472">Membrane</keyword>
<comment type="caution">
    <text evidence="2">The sequence shown here is derived from an EMBL/GenBank/DDBJ whole genome shotgun (WGS) entry which is preliminary data.</text>
</comment>
<feature type="transmembrane region" description="Helical" evidence="1">
    <location>
        <begin position="6"/>
        <end position="34"/>
    </location>
</feature>
<keyword evidence="1" id="KW-0812">Transmembrane</keyword>
<evidence type="ECO:0000256" key="1">
    <source>
        <dbReference type="SAM" id="Phobius"/>
    </source>
</evidence>
<dbReference type="RefSeq" id="WP_190291119.1">
    <property type="nucleotide sequence ID" value="NZ_JABFCZ010000009.1"/>
</dbReference>
<proteinExistence type="predicted"/>
<dbReference type="EMBL" id="JABFCZ010000009">
    <property type="protein sequence ID" value="MBD1546444.1"/>
    <property type="molecule type" value="Genomic_DNA"/>
</dbReference>
<evidence type="ECO:0000313" key="3">
    <source>
        <dbReference type="Proteomes" id="UP000598467"/>
    </source>
</evidence>
<dbReference type="AlphaFoldDB" id="A0A926S987"/>
<evidence type="ECO:0000313" key="2">
    <source>
        <dbReference type="EMBL" id="MBD1546444.1"/>
    </source>
</evidence>
<gene>
    <name evidence="2" type="ORF">HK439_09235</name>
</gene>
<reference evidence="2" key="1">
    <citation type="submission" date="2020-05" db="EMBL/GenBank/DDBJ databases">
        <title>Identification of trans-AT polyketide cluster in two marine bacteria, producers of a novel glutaramide-containing polyketide sesbanimide D and analogs.</title>
        <authorList>
            <person name="Kacar D."/>
            <person name="Rodriguez P."/>
            <person name="Canedo L."/>
            <person name="Gonzalez E."/>
            <person name="Galan B."/>
            <person name="De La Calle F."/>
            <person name="Garcia J.L."/>
        </authorList>
    </citation>
    <scope>NUCLEOTIDE SEQUENCE</scope>
    <source>
        <strain evidence="2">PHM038</strain>
    </source>
</reference>
<accession>A0A926S987</accession>